<evidence type="ECO:0000313" key="6">
    <source>
        <dbReference type="EMBL" id="KNZ48413.1"/>
    </source>
</evidence>
<dbReference type="GO" id="GO:0051213">
    <property type="term" value="F:dioxygenase activity"/>
    <property type="evidence" value="ECO:0007669"/>
    <property type="project" value="UniProtKB-KW"/>
</dbReference>
<keyword evidence="1" id="KW-0479">Metal-binding</keyword>
<dbReference type="InterPro" id="IPR010255">
    <property type="entry name" value="Haem_peroxidase_sf"/>
</dbReference>
<keyword evidence="4" id="KW-0408">Iron</keyword>
<dbReference type="Proteomes" id="UP000037035">
    <property type="component" value="Unassembled WGS sequence"/>
</dbReference>
<dbReference type="PANTHER" id="PTHR11903:SF37">
    <property type="entry name" value="PSI-PRODUCING OXYGENASE A"/>
    <property type="match status" value="1"/>
</dbReference>
<dbReference type="InterPro" id="IPR050783">
    <property type="entry name" value="Oxylipin_biosynth_metab"/>
</dbReference>
<dbReference type="STRING" id="27349.A0A0L6UIT7"/>
<dbReference type="GO" id="GO:0046872">
    <property type="term" value="F:metal ion binding"/>
    <property type="evidence" value="ECO:0007669"/>
    <property type="project" value="UniProtKB-KW"/>
</dbReference>
<dbReference type="Gene3D" id="1.10.640.10">
    <property type="entry name" value="Haem peroxidase domain superfamily, animal type"/>
    <property type="match status" value="2"/>
</dbReference>
<protein>
    <recommendedName>
        <fullName evidence="8">Heme peroxidase</fullName>
    </recommendedName>
</protein>
<proteinExistence type="predicted"/>
<evidence type="ECO:0008006" key="8">
    <source>
        <dbReference type="Google" id="ProtNLM"/>
    </source>
</evidence>
<reference evidence="6 7" key="1">
    <citation type="submission" date="2015-08" db="EMBL/GenBank/DDBJ databases">
        <title>Next Generation Sequencing and Analysis of the Genome of Puccinia sorghi L Schw, the Causal Agent of Maize Common Rust.</title>
        <authorList>
            <person name="Rochi L."/>
            <person name="Burguener G."/>
            <person name="Darino M."/>
            <person name="Turjanski A."/>
            <person name="Kreff E."/>
            <person name="Dieguez M.J."/>
            <person name="Sacco F."/>
        </authorList>
    </citation>
    <scope>NUCLEOTIDE SEQUENCE [LARGE SCALE GENOMIC DNA]</scope>
    <source>
        <strain evidence="6 7">RO10H11247</strain>
    </source>
</reference>
<dbReference type="PANTHER" id="PTHR11903">
    <property type="entry name" value="PROSTAGLANDIN G/H SYNTHASE"/>
    <property type="match status" value="1"/>
</dbReference>
<name>A0A0L6UIT7_9BASI</name>
<dbReference type="SUPFAM" id="SSF48113">
    <property type="entry name" value="Heme-dependent peroxidases"/>
    <property type="match status" value="2"/>
</dbReference>
<keyword evidence="2" id="KW-0223">Dioxygenase</keyword>
<organism evidence="6 7">
    <name type="scientific">Puccinia sorghi</name>
    <dbReference type="NCBI Taxonomy" id="27349"/>
    <lineage>
        <taxon>Eukaryota</taxon>
        <taxon>Fungi</taxon>
        <taxon>Dikarya</taxon>
        <taxon>Basidiomycota</taxon>
        <taxon>Pucciniomycotina</taxon>
        <taxon>Pucciniomycetes</taxon>
        <taxon>Pucciniales</taxon>
        <taxon>Pucciniaceae</taxon>
        <taxon>Puccinia</taxon>
    </lineage>
</organism>
<dbReference type="OrthoDB" id="823504at2759"/>
<dbReference type="VEuPathDB" id="FungiDB:VP01_568g2"/>
<evidence type="ECO:0000256" key="4">
    <source>
        <dbReference type="ARBA" id="ARBA00023004"/>
    </source>
</evidence>
<feature type="compositionally biased region" description="Basic and acidic residues" evidence="5">
    <location>
        <begin position="385"/>
        <end position="412"/>
    </location>
</feature>
<evidence type="ECO:0000313" key="7">
    <source>
        <dbReference type="Proteomes" id="UP000037035"/>
    </source>
</evidence>
<dbReference type="PROSITE" id="PS50292">
    <property type="entry name" value="PEROXIDASE_3"/>
    <property type="match status" value="1"/>
</dbReference>
<feature type="region of interest" description="Disordered" evidence="5">
    <location>
        <begin position="379"/>
        <end position="421"/>
    </location>
</feature>
<keyword evidence="7" id="KW-1185">Reference proteome</keyword>
<dbReference type="GO" id="GO:0006979">
    <property type="term" value="P:response to oxidative stress"/>
    <property type="evidence" value="ECO:0007669"/>
    <property type="project" value="InterPro"/>
</dbReference>
<evidence type="ECO:0000256" key="5">
    <source>
        <dbReference type="SAM" id="MobiDB-lite"/>
    </source>
</evidence>
<keyword evidence="3" id="KW-0560">Oxidoreductase</keyword>
<dbReference type="InterPro" id="IPR037120">
    <property type="entry name" value="Haem_peroxidase_sf_animal"/>
</dbReference>
<evidence type="ECO:0000256" key="2">
    <source>
        <dbReference type="ARBA" id="ARBA00022964"/>
    </source>
</evidence>
<evidence type="ECO:0000256" key="1">
    <source>
        <dbReference type="ARBA" id="ARBA00022723"/>
    </source>
</evidence>
<dbReference type="GO" id="GO:0006631">
    <property type="term" value="P:fatty acid metabolic process"/>
    <property type="evidence" value="ECO:0007669"/>
    <property type="project" value="UniProtKB-ARBA"/>
</dbReference>
<accession>A0A0L6UIT7</accession>
<dbReference type="InterPro" id="IPR019791">
    <property type="entry name" value="Haem_peroxidase_animal"/>
</dbReference>
<sequence length="1424" mass="160420">MRTIDRNGWHDQHYDWPQTTYPRRAGRYQERRDCRTEWQRKTAMPLKHFHVQQQQHYAGKQAVPRGGHTGWMHSIRRTCETGLQANTFPITLIISNRPSRIHPYHGIHLDHRDSTRTDPDGRPAQVRREVAAERWVYSPLPTGLSYRFTIAWVLSGVEESVPVPRGKCSLTVGTISDYLFTKTGKTGTNDDEVSDLIDPKDPTKLAYLGVQQLLAGRIPDNIEMIGNALSSLGKPLDDRKMLLEDIVGWLATAGRSRHHGSNSFVNGVQGQFINLLWNDLSHPPTVDLAPEHRYRSADGSYNNLTGFPLIGAAKQPYSRSVKPLHAHAPDVAEPEDLFDSILRRKPGPHGFKPHPAGISSLLFAFANLIIHDLFWTNNDPDPDSPMDKEPNNEHTQPEEQESKKPASSDPPKKRGRSKQWQNLTSSYLSLDPLYGVDQAEQDTVRDYTEENLGKGLLFPDTFASRRLLLMPSASCALLVLFCRNHNRVAEKVLQLNEQKRWNPNPNEIGSKEQRKKQDDEVFGTARLVNCNYFVQMILHDYLQSILGSVQADSDWSLDPRTQIKTLLGSTPKAVGNSVSVEFNILCSELTTQAYHRSMACMPFHATNSESHQWLEDKMSKGLPSRSKFLKPDEWEDLNEGSFMKAMESLMNELNAGKGTDPRKWKVANHTTNYFQNTKSAHRRWEERRRWNKAPMSAIRRRGSSGMRTLLGSCGMRRTMWRAHLAPNRRLPSCDGSIVKECAQPGLLIFSYTNKTSDDTNRFSFFRDVWRVCTLNEFREYLGLKAFESFKEWNSDETIANAMEDLVGHPSNIPLHVGLHGEESKTPRLGAGLCPGYTISRAILSDAGMIYYSTVALVRGDRFYTDSATADALTDWGLNDCQPDPRDGSYGGMLQRMIINNLWGLQPNQYAYNDVALLFPFMVPNTIYKILADISPQKALNYSLDPQPNSPIGTKVLQVSNDVKVLCKISGSSSLSPSILFRTSKLCFFTRKRSKGKGWPSCSELLSWMERKPNMRSNVANVYEALDAAVTGEEWKLFEKFLSGRIQQCSTRRNPTNYDQTVDICRDVVNPMISGWLAHIFGLVETGLHSQQLLLTALSDIYLYLTEAQMTYKGRSAARVAASGLAWQLKFHIEAESSPTSIGSLIKKGAAVITVGALNMLEDTIKFLSGQPVMKHVHEDTRQFYQSLRGLNERKGQLSADELAADSLRAVATLAYTMTHGAAHALDHLIPPAEPTSGSHLDSSAFQGLRDLCALTRQDPISFHNPDIREKFCRYGLESTRLNHWDPALRGLVSNLSPDNRANNVSLLSPPDTFPPASIAFNPGRIGSLEMEYNSARDMSEYQKVLDCKRPSMVWKSKKKMEGHGLGFYQEVIPVIIKEVEKLNKVRKAPGRQGQLSKIHILDSVSGMPTMHIRYDATSNFLNLH</sequence>
<comment type="caution">
    <text evidence="6">The sequence shown here is derived from an EMBL/GenBank/DDBJ whole genome shotgun (WGS) entry which is preliminary data.</text>
</comment>
<dbReference type="Pfam" id="PF03098">
    <property type="entry name" value="An_peroxidase"/>
    <property type="match status" value="1"/>
</dbReference>
<evidence type="ECO:0000256" key="3">
    <source>
        <dbReference type="ARBA" id="ARBA00023002"/>
    </source>
</evidence>
<dbReference type="GO" id="GO:0020037">
    <property type="term" value="F:heme binding"/>
    <property type="evidence" value="ECO:0007669"/>
    <property type="project" value="InterPro"/>
</dbReference>
<gene>
    <name evidence="6" type="ORF">VP01_568g2</name>
</gene>
<dbReference type="GO" id="GO:0004601">
    <property type="term" value="F:peroxidase activity"/>
    <property type="evidence" value="ECO:0007669"/>
    <property type="project" value="InterPro"/>
</dbReference>
<dbReference type="EMBL" id="LAVV01010929">
    <property type="protein sequence ID" value="KNZ48413.1"/>
    <property type="molecule type" value="Genomic_DNA"/>
</dbReference>